<dbReference type="AlphaFoldDB" id="A0AAF0CMM4"/>
<name>A0AAF0CMM4_9BACT</name>
<dbReference type="RefSeq" id="WP_330929136.1">
    <property type="nucleotide sequence ID" value="NZ_CP119075.1"/>
</dbReference>
<proteinExistence type="predicted"/>
<sequence>MNFPSSFPPAKTVLVVIFSVLLGASLRADDTTASATAANDEFMPDVQLAPFVVNGEPLAISIHARTKRDRRYAEDFAEEVIAVAHETLNGSTGRGLVIIGRQDEPHPIFVFRQFLAMAEANELDPAVAKSATELTRIMQDWRKKMNMDDEEKNEEDALELNMDNVITALPLPLEGVASKLYQIAWKENFEVDRIDQKLRVLTAADLADDQFSNFHWVYYLPPRNAFNQALKEILPAAMKKEKMGIFKRAALRSAIFVFKPAIKKAVEGMRKGMLFMTVMHARTDYSDEDIMALTGAYVEVLMPDFKFNGGTEHQRAVEAIEAQKIKNEEYARNPFITPDRLTTFDAATYSAFEGEYVLDSKKATHWFKRDGDTYTWTYQEDEPRTFHPAGERLLVKDDGKMTIEFQVDETGTVTGVEERWHRRRQMVAKLK</sequence>
<gene>
    <name evidence="2" type="ORF">PXH66_14190</name>
</gene>
<organism evidence="2 3">
    <name type="scientific">Synoicihabitans lomoniglobus</name>
    <dbReference type="NCBI Taxonomy" id="2909285"/>
    <lineage>
        <taxon>Bacteria</taxon>
        <taxon>Pseudomonadati</taxon>
        <taxon>Verrucomicrobiota</taxon>
        <taxon>Opitutia</taxon>
        <taxon>Opitutales</taxon>
        <taxon>Opitutaceae</taxon>
        <taxon>Synoicihabitans</taxon>
    </lineage>
</organism>
<accession>A0AAF0CMM4</accession>
<keyword evidence="1" id="KW-0732">Signal</keyword>
<reference evidence="2" key="1">
    <citation type="submission" date="2023-03" db="EMBL/GenBank/DDBJ databases">
        <title>Lomoglobus Profundus gen. nov., sp. nov., a novel member of the phylum Verrucomicrobia, isolated from deep-marine sediment of South China Sea.</title>
        <authorList>
            <person name="Ahmad T."/>
            <person name="Ishaq S.E."/>
            <person name="Wang F."/>
        </authorList>
    </citation>
    <scope>NUCLEOTIDE SEQUENCE</scope>
    <source>
        <strain evidence="2">LMO-M01</strain>
    </source>
</reference>
<feature type="chain" id="PRO_5042285440" evidence="1">
    <location>
        <begin position="29"/>
        <end position="431"/>
    </location>
</feature>
<feature type="signal peptide" evidence="1">
    <location>
        <begin position="1"/>
        <end position="28"/>
    </location>
</feature>
<protein>
    <submittedName>
        <fullName evidence="2">Uncharacterized protein</fullName>
    </submittedName>
</protein>
<evidence type="ECO:0000313" key="2">
    <source>
        <dbReference type="EMBL" id="WED63486.1"/>
    </source>
</evidence>
<evidence type="ECO:0000313" key="3">
    <source>
        <dbReference type="Proteomes" id="UP001218638"/>
    </source>
</evidence>
<evidence type="ECO:0000256" key="1">
    <source>
        <dbReference type="SAM" id="SignalP"/>
    </source>
</evidence>
<dbReference type="KEGG" id="slom:PXH66_14190"/>
<dbReference type="Proteomes" id="UP001218638">
    <property type="component" value="Chromosome"/>
</dbReference>
<dbReference type="EMBL" id="CP119075">
    <property type="protein sequence ID" value="WED63486.1"/>
    <property type="molecule type" value="Genomic_DNA"/>
</dbReference>
<keyword evidence="3" id="KW-1185">Reference proteome</keyword>